<keyword evidence="4" id="KW-0342">GTP-binding</keyword>
<dbReference type="InterPro" id="IPR050100">
    <property type="entry name" value="TRAFAC_GTPase_members"/>
</dbReference>
<dbReference type="InterPro" id="IPR009001">
    <property type="entry name" value="Transl_elong_EF1A/Init_IF2_C"/>
</dbReference>
<dbReference type="PANTHER" id="PTHR23115">
    <property type="entry name" value="TRANSLATION FACTOR"/>
    <property type="match status" value="1"/>
</dbReference>
<evidence type="ECO:0000256" key="1">
    <source>
        <dbReference type="ARBA" id="ARBA00007249"/>
    </source>
</evidence>
<dbReference type="PROSITE" id="PS51722">
    <property type="entry name" value="G_TR_2"/>
    <property type="match status" value="1"/>
</dbReference>
<dbReference type="CDD" id="cd03704">
    <property type="entry name" value="eRF3_C_III"/>
    <property type="match status" value="1"/>
</dbReference>
<name>A0ABY6KDX4_9ARAC</name>
<accession>A0ABY6KDX4</accession>
<keyword evidence="3" id="KW-0547">Nucleotide-binding</keyword>
<dbReference type="InterPro" id="IPR027417">
    <property type="entry name" value="P-loop_NTPase"/>
</dbReference>
<dbReference type="PROSITE" id="PS00301">
    <property type="entry name" value="G_TR_1"/>
    <property type="match status" value="1"/>
</dbReference>
<dbReference type="Pfam" id="PF22594">
    <property type="entry name" value="GTP-eEF1A_C"/>
    <property type="match status" value="1"/>
</dbReference>
<dbReference type="InterPro" id="IPR031157">
    <property type="entry name" value="G_TR_CS"/>
</dbReference>
<dbReference type="Proteomes" id="UP001235939">
    <property type="component" value="Chromosome 03"/>
</dbReference>
<dbReference type="PRINTS" id="PR00315">
    <property type="entry name" value="ELONGATNFCT"/>
</dbReference>
<organism evidence="7 8">
    <name type="scientific">Cordylochernes scorpioides</name>
    <dbReference type="NCBI Taxonomy" id="51811"/>
    <lineage>
        <taxon>Eukaryota</taxon>
        <taxon>Metazoa</taxon>
        <taxon>Ecdysozoa</taxon>
        <taxon>Arthropoda</taxon>
        <taxon>Chelicerata</taxon>
        <taxon>Arachnida</taxon>
        <taxon>Pseudoscorpiones</taxon>
        <taxon>Cheliferoidea</taxon>
        <taxon>Chernetidae</taxon>
        <taxon>Cordylochernes</taxon>
    </lineage>
</organism>
<dbReference type="InterPro" id="IPR054696">
    <property type="entry name" value="GTP-eEF1A_C"/>
</dbReference>
<dbReference type="SUPFAM" id="SSF52540">
    <property type="entry name" value="P-loop containing nucleoside triphosphate hydrolases"/>
    <property type="match status" value="1"/>
</dbReference>
<dbReference type="Pfam" id="PF00009">
    <property type="entry name" value="GTP_EFTU"/>
    <property type="match status" value="1"/>
</dbReference>
<dbReference type="CDD" id="cd04089">
    <property type="entry name" value="eRF3_II"/>
    <property type="match status" value="1"/>
</dbReference>
<dbReference type="Pfam" id="PF03144">
    <property type="entry name" value="GTP_EFTU_D2"/>
    <property type="match status" value="1"/>
</dbReference>
<feature type="compositionally biased region" description="Polar residues" evidence="5">
    <location>
        <begin position="1"/>
        <end position="16"/>
    </location>
</feature>
<dbReference type="CDD" id="cd01883">
    <property type="entry name" value="EF1_alpha"/>
    <property type="match status" value="1"/>
</dbReference>
<feature type="compositionally biased region" description="Acidic residues" evidence="5">
    <location>
        <begin position="119"/>
        <end position="128"/>
    </location>
</feature>
<reference evidence="7 8" key="1">
    <citation type="submission" date="2022-01" db="EMBL/GenBank/DDBJ databases">
        <title>A chromosomal length assembly of Cordylochernes scorpioides.</title>
        <authorList>
            <person name="Zeh D."/>
            <person name="Zeh J."/>
        </authorList>
    </citation>
    <scope>NUCLEOTIDE SEQUENCE [LARGE SCALE GENOMIC DNA]</scope>
    <source>
        <strain evidence="7">IN4F17</strain>
        <tissue evidence="7">Whole Body</tissue>
    </source>
</reference>
<evidence type="ECO:0000256" key="2">
    <source>
        <dbReference type="ARBA" id="ARBA00022553"/>
    </source>
</evidence>
<comment type="similarity">
    <text evidence="1">Belongs to the TRAFAC class translation factor GTPase superfamily. Classic translation factor GTPase family. EF-Tu/EF-1A subfamily.</text>
</comment>
<dbReference type="Pfam" id="PF07145">
    <property type="entry name" value="PAM2"/>
    <property type="match status" value="1"/>
</dbReference>
<dbReference type="Gene3D" id="2.40.30.10">
    <property type="entry name" value="Translation factors"/>
    <property type="match status" value="2"/>
</dbReference>
<evidence type="ECO:0000256" key="3">
    <source>
        <dbReference type="ARBA" id="ARBA00022741"/>
    </source>
</evidence>
<evidence type="ECO:0000313" key="8">
    <source>
        <dbReference type="Proteomes" id="UP001235939"/>
    </source>
</evidence>
<protein>
    <submittedName>
        <fullName evidence="7">GSPT1</fullName>
    </submittedName>
</protein>
<feature type="compositionally biased region" description="Polar residues" evidence="5">
    <location>
        <begin position="51"/>
        <end position="71"/>
    </location>
</feature>
<dbReference type="SUPFAM" id="SSF50447">
    <property type="entry name" value="Translation proteins"/>
    <property type="match status" value="1"/>
</dbReference>
<feature type="region of interest" description="Disordered" evidence="5">
    <location>
        <begin position="1"/>
        <end position="145"/>
    </location>
</feature>
<dbReference type="InterPro" id="IPR002492">
    <property type="entry name" value="Transposase_Tc1-like"/>
</dbReference>
<dbReference type="Gene3D" id="3.40.50.300">
    <property type="entry name" value="P-loop containing nucleotide triphosphate hydrolases"/>
    <property type="match status" value="1"/>
</dbReference>
<evidence type="ECO:0000256" key="5">
    <source>
        <dbReference type="SAM" id="MobiDB-lite"/>
    </source>
</evidence>
<feature type="compositionally biased region" description="Basic and acidic residues" evidence="5">
    <location>
        <begin position="20"/>
        <end position="32"/>
    </location>
</feature>
<dbReference type="SUPFAM" id="SSF50465">
    <property type="entry name" value="EF-Tu/eEF-1alpha/eIF2-gamma C-terminal domain"/>
    <property type="match status" value="1"/>
</dbReference>
<dbReference type="InterPro" id="IPR000795">
    <property type="entry name" value="T_Tr_GTP-bd_dom"/>
</dbReference>
<evidence type="ECO:0000259" key="6">
    <source>
        <dbReference type="PROSITE" id="PS51722"/>
    </source>
</evidence>
<gene>
    <name evidence="7" type="ORF">LAZ67_3006001</name>
</gene>
<evidence type="ECO:0000313" key="7">
    <source>
        <dbReference type="EMBL" id="UYV65957.1"/>
    </source>
</evidence>
<sequence>METSSPKHGSSESWENLSDDNAKPDKGMDDNLPKTFSKLNVDAPPFVPSFSLPTSTENKGVDQTSEIQATNLAAAGDVEAQNIPRASNDEPGGNSDDSPAEWESMDISETNNHTGEGDIREDEEEEMEVASKSKKKVHKKEEEQVRKEHVNVVFIGHVDAGKSTIGGQLLYLTGMVDKRTLEKYEKEAKEKNRESWYLSWALDTNQEERDKGKTVEVGRASFETENKHFTLLDAPGHRSFVPNMIGGTCQADLAVLVISARKGEFETGFERGGQTREHAMLAKTAGVRHMVILINKMDDPTVEWSEDRYNECKEKLIPYLKKCGFNVKTDIFFMPCSGLTGAFLREVEDENKCPWYRGPSFLTYIDRLPSFNRSVDGPFKMPVLDKYKEMGTVVLGKVESGSTKKSQQLMLMPNRKLVEVLQLWSDDEEVNSISSGENVKIKLKGIEEEEVSTGFVLCDANNPCKTGKIFDAQVVILEHKSIICPGYSAVLHIHTSIEEVSVKALICLIDKKTGEKGTTRPRFVKQDQIAIMRLECAGVICLESFKEFPQMGRFTLRDEGKTIAIDSNSTARQSSFKLATVSVNCDVEEGAIFLNDLEAKSFKCRGRRLDSSSAMRFGQDPRSPLMILAALAWILSILDRLVLLALIQAGVAYSKIGLTSARYVKLFCIGEVVFGDPDDYVICVKGNFSWRFDRNSVEGLGKIDEGCYSGFCRFMMEAVLGLLNEAMLAKVGQQRKMQRQDGSGRPRATTEREDRAIVRMAVAAPESTLSTIQRVTGTQVSKMTINRQLRERNLRARRPLRCLPLTPVHRQVRLQWCRERSTWNCADWGRIAFSDETRFLLCPDYVANVSGDVLGSVWILALLSNTAQVHNKALWSGVPFHW</sequence>
<evidence type="ECO:0000256" key="4">
    <source>
        <dbReference type="ARBA" id="ARBA00023134"/>
    </source>
</evidence>
<dbReference type="InterPro" id="IPR009818">
    <property type="entry name" value="PAM2_motif"/>
</dbReference>
<keyword evidence="2" id="KW-0597">Phosphoprotein</keyword>
<dbReference type="EMBL" id="CP092865">
    <property type="protein sequence ID" value="UYV65957.1"/>
    <property type="molecule type" value="Genomic_DNA"/>
</dbReference>
<keyword evidence="8" id="KW-1185">Reference proteome</keyword>
<feature type="domain" description="Tr-type G" evidence="6">
    <location>
        <begin position="147"/>
        <end position="375"/>
    </location>
</feature>
<dbReference type="Pfam" id="PF01498">
    <property type="entry name" value="HTH_Tnp_Tc3_2"/>
    <property type="match status" value="1"/>
</dbReference>
<dbReference type="InterPro" id="IPR004161">
    <property type="entry name" value="EFTu-like_2"/>
</dbReference>
<proteinExistence type="inferred from homology"/>
<dbReference type="InterPro" id="IPR009000">
    <property type="entry name" value="Transl_B-barrel_sf"/>
</dbReference>